<proteinExistence type="predicted"/>
<dbReference type="AlphaFoldDB" id="A0A1F6NV33"/>
<dbReference type="SUPFAM" id="SSF53335">
    <property type="entry name" value="S-adenosyl-L-methionine-dependent methyltransferases"/>
    <property type="match status" value="1"/>
</dbReference>
<dbReference type="Pfam" id="PF01170">
    <property type="entry name" value="UPF0020"/>
    <property type="match status" value="1"/>
</dbReference>
<dbReference type="Proteomes" id="UP000177907">
    <property type="component" value="Unassembled WGS sequence"/>
</dbReference>
<evidence type="ECO:0000259" key="1">
    <source>
        <dbReference type="Pfam" id="PF01170"/>
    </source>
</evidence>
<protein>
    <recommendedName>
        <fullName evidence="1">Ribosomal RNA large subunit methyltransferase K/L-like methyltransferase domain-containing protein</fullName>
    </recommendedName>
</protein>
<accession>A0A1F6NV33</accession>
<dbReference type="GO" id="GO:0016423">
    <property type="term" value="F:tRNA (guanine) methyltransferase activity"/>
    <property type="evidence" value="ECO:0007669"/>
    <property type="project" value="TreeGrafter"/>
</dbReference>
<dbReference type="STRING" id="1798704.A3J93_05275"/>
<dbReference type="InterPro" id="IPR029063">
    <property type="entry name" value="SAM-dependent_MTases_sf"/>
</dbReference>
<comment type="caution">
    <text evidence="2">The sequence shown here is derived from an EMBL/GenBank/DDBJ whole genome shotgun (WGS) entry which is preliminary data.</text>
</comment>
<evidence type="ECO:0000313" key="2">
    <source>
        <dbReference type="EMBL" id="OGH87812.1"/>
    </source>
</evidence>
<dbReference type="PANTHER" id="PTHR14911:SF13">
    <property type="entry name" value="TRNA (GUANINE(6)-N2)-METHYLTRANSFERASE THUMP3"/>
    <property type="match status" value="1"/>
</dbReference>
<dbReference type="InterPro" id="IPR000241">
    <property type="entry name" value="RlmKL-like_Mtase"/>
</dbReference>
<organism evidence="2 3">
    <name type="scientific">Candidatus Magasanikbacteria bacterium RIFOXYC2_FULL_42_28</name>
    <dbReference type="NCBI Taxonomy" id="1798704"/>
    <lineage>
        <taxon>Bacteria</taxon>
        <taxon>Candidatus Magasanikiibacteriota</taxon>
    </lineage>
</organism>
<sequence length="396" mass="44624">MKKNNFTWFVLGREPEISTAEITTVLKLPNEAVKFLAENILKINTAVETDLIKRLGGTIKIAEEVGSELTENELKEKIIAELQTITGKIHFGISLYDKSGQIGVKPFALDIKKELKKNGLSVRYVPSDEHNQLSSATVFHNQLTTKGREFLITKTADGFALAKTIAIQPFEELGARDFGRPGRDDFSGMLPPKLAMMMINLAQADLDATLLDPFCGSGTILTEAMILGYKNLIGSDISEKAIADTRKNVEWTARQFPISNFKFPINSQFPIYNIDIDNLEKKIKPHSIDTIITESYLGKPLTGRESESELRLQVGELKTLYLNAFRAFTKLLKKDGTVIFIIPRFFSRGQWITINCESEINNLGFKTVSLQQKKPYLLYGRPGQRVGREIWRFKKV</sequence>
<gene>
    <name evidence="2" type="ORF">A3J93_05275</name>
</gene>
<dbReference type="Gene3D" id="3.40.50.150">
    <property type="entry name" value="Vaccinia Virus protein VP39"/>
    <property type="match status" value="1"/>
</dbReference>
<reference evidence="2 3" key="1">
    <citation type="journal article" date="2016" name="Nat. Commun.">
        <title>Thousands of microbial genomes shed light on interconnected biogeochemical processes in an aquifer system.</title>
        <authorList>
            <person name="Anantharaman K."/>
            <person name="Brown C.T."/>
            <person name="Hug L.A."/>
            <person name="Sharon I."/>
            <person name="Castelle C.J."/>
            <person name="Probst A.J."/>
            <person name="Thomas B.C."/>
            <person name="Singh A."/>
            <person name="Wilkins M.J."/>
            <person name="Karaoz U."/>
            <person name="Brodie E.L."/>
            <person name="Williams K.H."/>
            <person name="Hubbard S.S."/>
            <person name="Banfield J.F."/>
        </authorList>
    </citation>
    <scope>NUCLEOTIDE SEQUENCE [LARGE SCALE GENOMIC DNA]</scope>
</reference>
<dbReference type="CDD" id="cd02440">
    <property type="entry name" value="AdoMet_MTases"/>
    <property type="match status" value="1"/>
</dbReference>
<name>A0A1F6NV33_9BACT</name>
<evidence type="ECO:0000313" key="3">
    <source>
        <dbReference type="Proteomes" id="UP000177907"/>
    </source>
</evidence>
<dbReference type="EMBL" id="MFQZ01000009">
    <property type="protein sequence ID" value="OGH87812.1"/>
    <property type="molecule type" value="Genomic_DNA"/>
</dbReference>
<feature type="domain" description="Ribosomal RNA large subunit methyltransferase K/L-like methyltransferase" evidence="1">
    <location>
        <begin position="186"/>
        <end position="232"/>
    </location>
</feature>
<dbReference type="PANTHER" id="PTHR14911">
    <property type="entry name" value="THUMP DOMAIN-CONTAINING"/>
    <property type="match status" value="1"/>
</dbReference>
<dbReference type="GO" id="GO:0030488">
    <property type="term" value="P:tRNA methylation"/>
    <property type="evidence" value="ECO:0007669"/>
    <property type="project" value="TreeGrafter"/>
</dbReference>